<proteinExistence type="predicted"/>
<accession>A0A6N2NA96</accession>
<dbReference type="AlphaFoldDB" id="A0A6N2NA96"/>
<evidence type="ECO:0000313" key="1">
    <source>
        <dbReference type="EMBL" id="VFU63661.1"/>
    </source>
</evidence>
<protein>
    <submittedName>
        <fullName evidence="1">Uncharacterized protein</fullName>
    </submittedName>
</protein>
<gene>
    <name evidence="1" type="ORF">SVIM_LOCUS485404</name>
</gene>
<dbReference type="EMBL" id="CAADRP010002218">
    <property type="protein sequence ID" value="VFU63661.1"/>
    <property type="molecule type" value="Genomic_DNA"/>
</dbReference>
<organism evidence="1">
    <name type="scientific">Salix viminalis</name>
    <name type="common">Common osier</name>
    <name type="synonym">Basket willow</name>
    <dbReference type="NCBI Taxonomy" id="40686"/>
    <lineage>
        <taxon>Eukaryota</taxon>
        <taxon>Viridiplantae</taxon>
        <taxon>Streptophyta</taxon>
        <taxon>Embryophyta</taxon>
        <taxon>Tracheophyta</taxon>
        <taxon>Spermatophyta</taxon>
        <taxon>Magnoliopsida</taxon>
        <taxon>eudicotyledons</taxon>
        <taxon>Gunneridae</taxon>
        <taxon>Pentapetalae</taxon>
        <taxon>rosids</taxon>
        <taxon>fabids</taxon>
        <taxon>Malpighiales</taxon>
        <taxon>Salicaceae</taxon>
        <taxon>Saliceae</taxon>
        <taxon>Salix</taxon>
    </lineage>
</organism>
<reference evidence="1" key="1">
    <citation type="submission" date="2019-03" db="EMBL/GenBank/DDBJ databases">
        <authorList>
            <person name="Mank J."/>
            <person name="Almeida P."/>
        </authorList>
    </citation>
    <scope>NUCLEOTIDE SEQUENCE</scope>
    <source>
        <strain evidence="1">78183</strain>
    </source>
</reference>
<name>A0A6N2NA96_SALVM</name>
<sequence>MEYKEWLRSTSSETKDNDLSLNSLFMTSESNYNWNAFILHNCLLLLNQFSSQGKLNKTGKESERDGEKRESQAQKEALLNPVIGTRIEREVAVIRGQYALGNESSLLHTMAKILNCMHPRPVWSYEEFLQDSTAMVLYLLVFWGKDDFNHLKNLINRLCSINLEVKENKSDGTGRTEKNFKSFDTLDATFQ</sequence>